<organism evidence="5 6">
    <name type="scientific">Streptomyces graminearus</name>
    <dbReference type="NCBI Taxonomy" id="284030"/>
    <lineage>
        <taxon>Bacteria</taxon>
        <taxon>Bacillati</taxon>
        <taxon>Actinomycetota</taxon>
        <taxon>Actinomycetes</taxon>
        <taxon>Kitasatosporales</taxon>
        <taxon>Streptomycetaceae</taxon>
        <taxon>Streptomyces</taxon>
    </lineage>
</organism>
<comment type="caution">
    <text evidence="5">The sequence shown here is derived from an EMBL/GenBank/DDBJ whole genome shotgun (WGS) entry which is preliminary data.</text>
</comment>
<dbReference type="SMART" id="SM00257">
    <property type="entry name" value="LysM"/>
    <property type="match status" value="1"/>
</dbReference>
<dbReference type="Pfam" id="PF06737">
    <property type="entry name" value="Transglycosylas"/>
    <property type="match status" value="1"/>
</dbReference>
<feature type="compositionally biased region" description="Gly residues" evidence="3">
    <location>
        <begin position="191"/>
        <end position="215"/>
    </location>
</feature>
<reference evidence="6" key="1">
    <citation type="journal article" date="2019" name="Int. J. Syst. Evol. Microbiol.">
        <title>The Global Catalogue of Microorganisms (GCM) 10K type strain sequencing project: providing services to taxonomists for standard genome sequencing and annotation.</title>
        <authorList>
            <consortium name="The Broad Institute Genomics Platform"/>
            <consortium name="The Broad Institute Genome Sequencing Center for Infectious Disease"/>
            <person name="Wu L."/>
            <person name="Ma J."/>
        </authorList>
    </citation>
    <scope>NUCLEOTIDE SEQUENCE [LARGE SCALE GENOMIC DNA]</scope>
    <source>
        <strain evidence="6">JCM 6923</strain>
    </source>
</reference>
<dbReference type="EMBL" id="BAAATL010000021">
    <property type="protein sequence ID" value="GAA2492688.1"/>
    <property type="molecule type" value="Genomic_DNA"/>
</dbReference>
<evidence type="ECO:0000256" key="3">
    <source>
        <dbReference type="SAM" id="MobiDB-lite"/>
    </source>
</evidence>
<dbReference type="PROSITE" id="PS51782">
    <property type="entry name" value="LYSM"/>
    <property type="match status" value="1"/>
</dbReference>
<evidence type="ECO:0000259" key="4">
    <source>
        <dbReference type="PROSITE" id="PS51782"/>
    </source>
</evidence>
<dbReference type="Pfam" id="PF01476">
    <property type="entry name" value="LysM"/>
    <property type="match status" value="1"/>
</dbReference>
<evidence type="ECO:0000256" key="2">
    <source>
        <dbReference type="ARBA" id="ARBA00022801"/>
    </source>
</evidence>
<dbReference type="CDD" id="cd13925">
    <property type="entry name" value="RPF"/>
    <property type="match status" value="1"/>
</dbReference>
<dbReference type="InterPro" id="IPR018392">
    <property type="entry name" value="LysM"/>
</dbReference>
<dbReference type="PANTHER" id="PTHR34700">
    <property type="entry name" value="POTASSIUM BINDING PROTEIN KBP"/>
    <property type="match status" value="1"/>
</dbReference>
<evidence type="ECO:0000313" key="5">
    <source>
        <dbReference type="EMBL" id="GAA2492688.1"/>
    </source>
</evidence>
<dbReference type="CDD" id="cd00118">
    <property type="entry name" value="LysM"/>
    <property type="match status" value="1"/>
</dbReference>
<dbReference type="Gene3D" id="3.10.350.10">
    <property type="entry name" value="LysM domain"/>
    <property type="match status" value="1"/>
</dbReference>
<dbReference type="SUPFAM" id="SSF53955">
    <property type="entry name" value="Lysozyme-like"/>
    <property type="match status" value="1"/>
</dbReference>
<feature type="compositionally biased region" description="Polar residues" evidence="3">
    <location>
        <begin position="289"/>
        <end position="305"/>
    </location>
</feature>
<dbReference type="InterPro" id="IPR036779">
    <property type="entry name" value="LysM_dom_sf"/>
</dbReference>
<protein>
    <submittedName>
        <fullName evidence="5">Resuscitation-promoting factor protein RpfC</fullName>
    </submittedName>
</protein>
<keyword evidence="6" id="KW-1185">Reference proteome</keyword>
<feature type="compositionally biased region" description="Polar residues" evidence="3">
    <location>
        <begin position="166"/>
        <end position="179"/>
    </location>
</feature>
<dbReference type="Proteomes" id="UP001501721">
    <property type="component" value="Unassembled WGS sequence"/>
</dbReference>
<dbReference type="Gene3D" id="1.10.530.10">
    <property type="match status" value="1"/>
</dbReference>
<dbReference type="SUPFAM" id="SSF54106">
    <property type="entry name" value="LysM domain"/>
    <property type="match status" value="1"/>
</dbReference>
<dbReference type="InterPro" id="IPR052196">
    <property type="entry name" value="Bact_Kbp"/>
</dbReference>
<dbReference type="PANTHER" id="PTHR34700:SF4">
    <property type="entry name" value="PHAGE-LIKE ELEMENT PBSX PROTEIN XKDP"/>
    <property type="match status" value="1"/>
</dbReference>
<feature type="compositionally biased region" description="Low complexity" evidence="3">
    <location>
        <begin position="256"/>
        <end position="284"/>
    </location>
</feature>
<name>A0ABP5Z7V8_9ACTN</name>
<accession>A0ABP5Z7V8</accession>
<dbReference type="InterPro" id="IPR023346">
    <property type="entry name" value="Lysozyme-like_dom_sf"/>
</dbReference>
<feature type="compositionally biased region" description="Polar residues" evidence="3">
    <location>
        <begin position="325"/>
        <end position="339"/>
    </location>
</feature>
<gene>
    <name evidence="5" type="primary">rpfC</name>
    <name evidence="5" type="ORF">GCM10010422_44550</name>
</gene>
<feature type="region of interest" description="Disordered" evidence="3">
    <location>
        <begin position="154"/>
        <end position="353"/>
    </location>
</feature>
<feature type="domain" description="LysM" evidence="4">
    <location>
        <begin position="346"/>
        <end position="395"/>
    </location>
</feature>
<feature type="region of interest" description="Disordered" evidence="3">
    <location>
        <begin position="14"/>
        <end position="40"/>
    </location>
</feature>
<keyword evidence="2" id="KW-0378">Hydrolase</keyword>
<feature type="compositionally biased region" description="Low complexity" evidence="3">
    <location>
        <begin position="216"/>
        <end position="233"/>
    </location>
</feature>
<evidence type="ECO:0000313" key="6">
    <source>
        <dbReference type="Proteomes" id="UP001501721"/>
    </source>
</evidence>
<dbReference type="InterPro" id="IPR010618">
    <property type="entry name" value="RPF"/>
</dbReference>
<sequence>MIVCGYLHPSARRPGTIRRAGPRRRTKGFRMISGNGRHRRPRQAPALLVAAGVTGSAIAIPLLGAASAHAADGTTWDKVANCESGGAWSADPGNGYYGGLQISQDDWVAYGGTQYASSADQASRSQQIAVAEKILKDKGTSPWATCALLSGLTSNSGSVNVDPGTGDNSGDQGGATTDPSGLPDPSAPAGTQGGDQDGTGTGSDAGTGTGTGSDTGSGKSSTDPSSSPTQGSGKQTGKHASPNPDKHTGKPGTGTSSQDPADPSSSDPSSSDPSVPATPSAPADGSATPAPSTGTPDNPQQTVGSWNLVDTGALTGGRHRGGNADESTANGQNDSNSGRHASREPGSYTVRQGDSLSAIADSLDVDGGWHALYAANKKVVGADPNHITAGQTLKVSDETDADQG</sequence>
<comment type="similarity">
    <text evidence="1">Belongs to the transglycosylase family. Rpf subfamily.</text>
</comment>
<proteinExistence type="inferred from homology"/>
<evidence type="ECO:0000256" key="1">
    <source>
        <dbReference type="ARBA" id="ARBA00010830"/>
    </source>
</evidence>